<dbReference type="RefSeq" id="WP_393990973.1">
    <property type="nucleotide sequence ID" value="NZ_JBAFVH010000001.1"/>
</dbReference>
<evidence type="ECO:0000313" key="4">
    <source>
        <dbReference type="Proteomes" id="UP001604002"/>
    </source>
</evidence>
<dbReference type="SUPFAM" id="SSF51735">
    <property type="entry name" value="NAD(P)-binding Rossmann-fold domains"/>
    <property type="match status" value="1"/>
</dbReference>
<dbReference type="Pfam" id="PF03435">
    <property type="entry name" value="Sacchrp_dh_NADP"/>
    <property type="match status" value="1"/>
</dbReference>
<sequence>MSDTVLVVGGYGVFGARICMGLAGEASVDLVVAGRDRRAAEVFCARYGGRPLRLDRDDADLVARVRDIGPFVVIDAAGPFQNYGKERYRLAEAALAAGAHYLDLSDDPHFTAGITGLDTAARAAGRTVLSGVSSVPALSSSVVAELADGMADIHVIESMILPGNRAPRGLSVIRAIVGQAGRPLSVWRGGRFVSVPGWSGREGVTLDPGGATPVTGRWASHNAAPDLALFPPRFGARSVLFRAGLELKLMHGGLLLLSLPVRWGLVRSLAPLARLLKWVAERLEPFGSDTGGMRVRVVGRTAAADMELREWVLIAGAGDGPHVPALPARVLYRRLRDCKVAPGARACVAEFSLADAEALMAGLNLATHRATRPMPVLFAEALGSDFRLLPSPLIDLHEVVDVRRWHGEAEVTHGPGLFARLVRAVMRFPPAGCAIRVAVTMERRGRGEVWVRDFAGRRFGSRLTRDAAGAGICERFGLLSFDIGLAVRDGRLWYPIVSGRLAGVPLPRTLLPTSTSCEGLDAAGRACFDVAIALPLVGPVVRYRGWLVPDGYRG</sequence>
<dbReference type="Pfam" id="PF13761">
    <property type="entry name" value="DUF4166"/>
    <property type="match status" value="1"/>
</dbReference>
<evidence type="ECO:0000259" key="2">
    <source>
        <dbReference type="Pfam" id="PF13761"/>
    </source>
</evidence>
<dbReference type="InterPro" id="IPR025311">
    <property type="entry name" value="DUF4166"/>
</dbReference>
<dbReference type="InterPro" id="IPR005097">
    <property type="entry name" value="Sacchrp_dh_NADP-bd"/>
</dbReference>
<dbReference type="InterPro" id="IPR036291">
    <property type="entry name" value="NAD(P)-bd_dom_sf"/>
</dbReference>
<protein>
    <submittedName>
        <fullName evidence="3">DUF4166 domain-containing protein</fullName>
    </submittedName>
</protein>
<dbReference type="Proteomes" id="UP001604002">
    <property type="component" value="Unassembled WGS sequence"/>
</dbReference>
<dbReference type="PANTHER" id="PTHR43796:SF2">
    <property type="entry name" value="CARBOXYNORSPERMIDINE SYNTHASE"/>
    <property type="match status" value="1"/>
</dbReference>
<feature type="domain" description="Saccharopine dehydrogenase NADP binding" evidence="1">
    <location>
        <begin position="5"/>
        <end position="128"/>
    </location>
</feature>
<dbReference type="PANTHER" id="PTHR43796">
    <property type="entry name" value="CARBOXYNORSPERMIDINE SYNTHASE"/>
    <property type="match status" value="1"/>
</dbReference>
<evidence type="ECO:0000259" key="1">
    <source>
        <dbReference type="Pfam" id="PF03435"/>
    </source>
</evidence>
<proteinExistence type="predicted"/>
<reference evidence="3 4" key="1">
    <citation type="submission" date="2024-02" db="EMBL/GenBank/DDBJ databases">
        <title>Expansion and revision of Xanthobacter and proposal of Roseixanthobacter gen. nov.</title>
        <authorList>
            <person name="Soltysiak M.P.M."/>
            <person name="Jalihal A."/>
            <person name="Ory A."/>
            <person name="Chrisophersen C."/>
            <person name="Lee A.D."/>
            <person name="Boulton J."/>
            <person name="Springer M."/>
        </authorList>
    </citation>
    <scope>NUCLEOTIDE SEQUENCE [LARGE SCALE GENOMIC DNA]</scope>
    <source>
        <strain evidence="3 4">23A</strain>
    </source>
</reference>
<organism evidence="3 4">
    <name type="scientific">Xanthobacter oligotrophicus</name>
    <dbReference type="NCBI Taxonomy" id="2607286"/>
    <lineage>
        <taxon>Bacteria</taxon>
        <taxon>Pseudomonadati</taxon>
        <taxon>Pseudomonadota</taxon>
        <taxon>Alphaproteobacteria</taxon>
        <taxon>Hyphomicrobiales</taxon>
        <taxon>Xanthobacteraceae</taxon>
        <taxon>Xanthobacter</taxon>
    </lineage>
</organism>
<comment type="caution">
    <text evidence="3">The sequence shown here is derived from an EMBL/GenBank/DDBJ whole genome shotgun (WGS) entry which is preliminary data.</text>
</comment>
<gene>
    <name evidence="3" type="ORF">V5F32_01930</name>
</gene>
<accession>A0ABW6ZQM9</accession>
<feature type="domain" description="DUF4166" evidence="2">
    <location>
        <begin position="390"/>
        <end position="547"/>
    </location>
</feature>
<name>A0ABW6ZQM9_9HYPH</name>
<dbReference type="EMBL" id="JBAFVH010000001">
    <property type="protein sequence ID" value="MFG1370913.1"/>
    <property type="molecule type" value="Genomic_DNA"/>
</dbReference>
<keyword evidence="4" id="KW-1185">Reference proteome</keyword>
<evidence type="ECO:0000313" key="3">
    <source>
        <dbReference type="EMBL" id="MFG1370913.1"/>
    </source>
</evidence>
<dbReference type="Gene3D" id="3.40.50.720">
    <property type="entry name" value="NAD(P)-binding Rossmann-like Domain"/>
    <property type="match status" value="1"/>
</dbReference>